<dbReference type="Proteomes" id="UP000799424">
    <property type="component" value="Unassembled WGS sequence"/>
</dbReference>
<evidence type="ECO:0000256" key="1">
    <source>
        <dbReference type="SAM" id="SignalP"/>
    </source>
</evidence>
<keyword evidence="1" id="KW-0732">Signal</keyword>
<keyword evidence="3" id="KW-1185">Reference proteome</keyword>
<dbReference type="OrthoDB" id="5356630at2759"/>
<reference evidence="2" key="1">
    <citation type="journal article" date="2020" name="Stud. Mycol.">
        <title>101 Dothideomycetes genomes: a test case for predicting lifestyles and emergence of pathogens.</title>
        <authorList>
            <person name="Haridas S."/>
            <person name="Albert R."/>
            <person name="Binder M."/>
            <person name="Bloem J."/>
            <person name="Labutti K."/>
            <person name="Salamov A."/>
            <person name="Andreopoulos B."/>
            <person name="Baker S."/>
            <person name="Barry K."/>
            <person name="Bills G."/>
            <person name="Bluhm B."/>
            <person name="Cannon C."/>
            <person name="Castanera R."/>
            <person name="Culley D."/>
            <person name="Daum C."/>
            <person name="Ezra D."/>
            <person name="Gonzalez J."/>
            <person name="Henrissat B."/>
            <person name="Kuo A."/>
            <person name="Liang C."/>
            <person name="Lipzen A."/>
            <person name="Lutzoni F."/>
            <person name="Magnuson J."/>
            <person name="Mondo S."/>
            <person name="Nolan M."/>
            <person name="Ohm R."/>
            <person name="Pangilinan J."/>
            <person name="Park H.-J."/>
            <person name="Ramirez L."/>
            <person name="Alfaro M."/>
            <person name="Sun H."/>
            <person name="Tritt A."/>
            <person name="Yoshinaga Y."/>
            <person name="Zwiers L.-H."/>
            <person name="Turgeon B."/>
            <person name="Goodwin S."/>
            <person name="Spatafora J."/>
            <person name="Crous P."/>
            <person name="Grigoriev I."/>
        </authorList>
    </citation>
    <scope>NUCLEOTIDE SEQUENCE</scope>
    <source>
        <strain evidence="2">CBS 113818</strain>
    </source>
</reference>
<sequence>MLFQTLTSLTLLALTSAAPTSLSKRWPEIPNILRPTVISSYSTTNGAITYDVPKGTAAKTSSGEISTLVTFSNPSQTLPTDCRVRFYLDGADAGVVTEGTKQINIFTSFKGAPEGGSTGWGGPGNQRNGDVGRFLVYKGGNADLLWGNEVVKCPAKGETVAFEVVPAGEVDRVEWSKGLSGLYLTWV</sequence>
<gene>
    <name evidence="2" type="ORF">CC86DRAFT_420695</name>
</gene>
<evidence type="ECO:0000313" key="2">
    <source>
        <dbReference type="EMBL" id="KAF2824243.1"/>
    </source>
</evidence>
<name>A0A6A6ZTS2_9PLEO</name>
<protein>
    <recommendedName>
        <fullName evidence="4">Ubiquitin 3 binding protein But2 C-terminal domain-containing protein</fullName>
    </recommendedName>
</protein>
<accession>A0A6A6ZTS2</accession>
<dbReference type="AlphaFoldDB" id="A0A6A6ZTS2"/>
<evidence type="ECO:0008006" key="4">
    <source>
        <dbReference type="Google" id="ProtNLM"/>
    </source>
</evidence>
<evidence type="ECO:0000313" key="3">
    <source>
        <dbReference type="Proteomes" id="UP000799424"/>
    </source>
</evidence>
<dbReference type="EMBL" id="MU006230">
    <property type="protein sequence ID" value="KAF2824243.1"/>
    <property type="molecule type" value="Genomic_DNA"/>
</dbReference>
<feature type="signal peptide" evidence="1">
    <location>
        <begin position="1"/>
        <end position="17"/>
    </location>
</feature>
<feature type="chain" id="PRO_5025374568" description="Ubiquitin 3 binding protein But2 C-terminal domain-containing protein" evidence="1">
    <location>
        <begin position="18"/>
        <end position="187"/>
    </location>
</feature>
<organism evidence="2 3">
    <name type="scientific">Ophiobolus disseminans</name>
    <dbReference type="NCBI Taxonomy" id="1469910"/>
    <lineage>
        <taxon>Eukaryota</taxon>
        <taxon>Fungi</taxon>
        <taxon>Dikarya</taxon>
        <taxon>Ascomycota</taxon>
        <taxon>Pezizomycotina</taxon>
        <taxon>Dothideomycetes</taxon>
        <taxon>Pleosporomycetidae</taxon>
        <taxon>Pleosporales</taxon>
        <taxon>Pleosporineae</taxon>
        <taxon>Phaeosphaeriaceae</taxon>
        <taxon>Ophiobolus</taxon>
    </lineage>
</organism>
<proteinExistence type="predicted"/>